<keyword evidence="13" id="KW-1185">Reference proteome</keyword>
<evidence type="ECO:0000256" key="5">
    <source>
        <dbReference type="ARBA" id="ARBA00022741"/>
    </source>
</evidence>
<dbReference type="NCBIfam" id="TIGR00229">
    <property type="entry name" value="sensory_box"/>
    <property type="match status" value="1"/>
</dbReference>
<keyword evidence="5" id="KW-0547">Nucleotide-binding</keyword>
<dbReference type="SMART" id="SM00387">
    <property type="entry name" value="HATPase_c"/>
    <property type="match status" value="1"/>
</dbReference>
<dbReference type="AlphaFoldDB" id="A0A1W1I2Q9"/>
<dbReference type="PROSITE" id="PS50112">
    <property type="entry name" value="PAS"/>
    <property type="match status" value="1"/>
</dbReference>
<keyword evidence="7" id="KW-0067">ATP-binding</keyword>
<dbReference type="OrthoDB" id="9815750at2"/>
<gene>
    <name evidence="12" type="ORF">NSJP_1116</name>
</gene>
<feature type="transmembrane region" description="Helical" evidence="9">
    <location>
        <begin position="20"/>
        <end position="43"/>
    </location>
</feature>
<dbReference type="InterPro" id="IPR000014">
    <property type="entry name" value="PAS"/>
</dbReference>
<dbReference type="InterPro" id="IPR036890">
    <property type="entry name" value="HATPase_C_sf"/>
</dbReference>
<dbReference type="GO" id="GO:0005524">
    <property type="term" value="F:ATP binding"/>
    <property type="evidence" value="ECO:0007669"/>
    <property type="project" value="UniProtKB-KW"/>
</dbReference>
<dbReference type="Proteomes" id="UP000192042">
    <property type="component" value="Chromosome I"/>
</dbReference>
<evidence type="ECO:0000256" key="7">
    <source>
        <dbReference type="ARBA" id="ARBA00022840"/>
    </source>
</evidence>
<evidence type="ECO:0000259" key="10">
    <source>
        <dbReference type="PROSITE" id="PS50109"/>
    </source>
</evidence>
<dbReference type="InterPro" id="IPR005467">
    <property type="entry name" value="His_kinase_dom"/>
</dbReference>
<protein>
    <recommendedName>
        <fullName evidence="2">histidine kinase</fullName>
        <ecNumber evidence="2">2.7.13.3</ecNumber>
    </recommendedName>
</protein>
<dbReference type="Gene3D" id="3.30.565.10">
    <property type="entry name" value="Histidine kinase-like ATPase, C-terminal domain"/>
    <property type="match status" value="1"/>
</dbReference>
<keyword evidence="8" id="KW-0902">Two-component regulatory system</keyword>
<dbReference type="SUPFAM" id="SSF47384">
    <property type="entry name" value="Homodimeric domain of signal transducing histidine kinase"/>
    <property type="match status" value="1"/>
</dbReference>
<accession>A0A1W1I2Q9</accession>
<dbReference type="EC" id="2.7.13.3" evidence="2"/>
<evidence type="ECO:0000259" key="11">
    <source>
        <dbReference type="PROSITE" id="PS50112"/>
    </source>
</evidence>
<keyword evidence="6 12" id="KW-0418">Kinase</keyword>
<dbReference type="FunFam" id="3.30.565.10:FF:000006">
    <property type="entry name" value="Sensor histidine kinase WalK"/>
    <property type="match status" value="1"/>
</dbReference>
<dbReference type="GO" id="GO:0000155">
    <property type="term" value="F:phosphorelay sensor kinase activity"/>
    <property type="evidence" value="ECO:0007669"/>
    <property type="project" value="InterPro"/>
</dbReference>
<evidence type="ECO:0000256" key="3">
    <source>
        <dbReference type="ARBA" id="ARBA00022553"/>
    </source>
</evidence>
<proteinExistence type="predicted"/>
<dbReference type="PROSITE" id="PS50109">
    <property type="entry name" value="HIS_KIN"/>
    <property type="match status" value="1"/>
</dbReference>
<dbReference type="InterPro" id="IPR003594">
    <property type="entry name" value="HATPase_dom"/>
</dbReference>
<dbReference type="PANTHER" id="PTHR43065">
    <property type="entry name" value="SENSOR HISTIDINE KINASE"/>
    <property type="match status" value="1"/>
</dbReference>
<keyword evidence="9" id="KW-0812">Transmembrane</keyword>
<dbReference type="PRINTS" id="PR00344">
    <property type="entry name" value="BCTRLSENSOR"/>
</dbReference>
<dbReference type="InterPro" id="IPR035965">
    <property type="entry name" value="PAS-like_dom_sf"/>
</dbReference>
<feature type="domain" description="PAS" evidence="11">
    <location>
        <begin position="167"/>
        <end position="212"/>
    </location>
</feature>
<dbReference type="InterPro" id="IPR004358">
    <property type="entry name" value="Sig_transdc_His_kin-like_C"/>
</dbReference>
<dbReference type="Pfam" id="PF00512">
    <property type="entry name" value="HisKA"/>
    <property type="match status" value="1"/>
</dbReference>
<keyword evidence="3" id="KW-0597">Phosphoprotein</keyword>
<dbReference type="RefSeq" id="WP_080885848.1">
    <property type="nucleotide sequence ID" value="NZ_LT828648.1"/>
</dbReference>
<evidence type="ECO:0000256" key="6">
    <source>
        <dbReference type="ARBA" id="ARBA00022777"/>
    </source>
</evidence>
<dbReference type="Pfam" id="PF02518">
    <property type="entry name" value="HATPase_c"/>
    <property type="match status" value="1"/>
</dbReference>
<dbReference type="STRING" id="1325564.NSJP_1116"/>
<comment type="catalytic activity">
    <reaction evidence="1">
        <text>ATP + protein L-histidine = ADP + protein N-phospho-L-histidine.</text>
        <dbReference type="EC" id="2.7.13.3"/>
    </reaction>
</comment>
<dbReference type="PANTHER" id="PTHR43065:SF46">
    <property type="entry name" value="C4-DICARBOXYLATE TRANSPORT SENSOR PROTEIN DCTB"/>
    <property type="match status" value="1"/>
</dbReference>
<dbReference type="EMBL" id="LT828648">
    <property type="protein sequence ID" value="SLM47288.1"/>
    <property type="molecule type" value="Genomic_DNA"/>
</dbReference>
<dbReference type="KEGG" id="nja:NSJP_1116"/>
<reference evidence="12 13" key="1">
    <citation type="submission" date="2017-03" db="EMBL/GenBank/DDBJ databases">
        <authorList>
            <person name="Afonso C.L."/>
            <person name="Miller P.J."/>
            <person name="Scott M.A."/>
            <person name="Spackman E."/>
            <person name="Goraichik I."/>
            <person name="Dimitrov K.M."/>
            <person name="Suarez D.L."/>
            <person name="Swayne D.E."/>
        </authorList>
    </citation>
    <scope>NUCLEOTIDE SEQUENCE [LARGE SCALE GENOMIC DNA]</scope>
    <source>
        <strain evidence="12">Genome sequencing of Nitrospira japonica strain NJ11</strain>
    </source>
</reference>
<dbReference type="Pfam" id="PF13426">
    <property type="entry name" value="PAS_9"/>
    <property type="match status" value="1"/>
</dbReference>
<evidence type="ECO:0000256" key="4">
    <source>
        <dbReference type="ARBA" id="ARBA00022679"/>
    </source>
</evidence>
<dbReference type="CDD" id="cd00082">
    <property type="entry name" value="HisKA"/>
    <property type="match status" value="1"/>
</dbReference>
<dbReference type="SUPFAM" id="SSF55785">
    <property type="entry name" value="PYP-like sensor domain (PAS domain)"/>
    <property type="match status" value="1"/>
</dbReference>
<dbReference type="Gene3D" id="1.10.287.130">
    <property type="match status" value="1"/>
</dbReference>
<dbReference type="SUPFAM" id="SSF55874">
    <property type="entry name" value="ATPase domain of HSP90 chaperone/DNA topoisomerase II/histidine kinase"/>
    <property type="match status" value="1"/>
</dbReference>
<name>A0A1W1I2Q9_9BACT</name>
<dbReference type="CDD" id="cd00130">
    <property type="entry name" value="PAS"/>
    <property type="match status" value="1"/>
</dbReference>
<organism evidence="12 13">
    <name type="scientific">Nitrospira japonica</name>
    <dbReference type="NCBI Taxonomy" id="1325564"/>
    <lineage>
        <taxon>Bacteria</taxon>
        <taxon>Pseudomonadati</taxon>
        <taxon>Nitrospirota</taxon>
        <taxon>Nitrospiria</taxon>
        <taxon>Nitrospirales</taxon>
        <taxon>Nitrospiraceae</taxon>
        <taxon>Nitrospira</taxon>
    </lineage>
</organism>
<sequence length="525" mass="57132">MNDVGSALSRPIPLTMPLVLTLGIFLADGLAPSGIAVSVLYVIPLLLTFFSDRERAPVVVCTAATALLWADLAFNPADAPPYALVNRTLGTGVLWLIAWLLDRHKRATSSLETAEIGHHKVLEAMKAERADTQGLLTAAQEARAYAETAVMGALAGRRQAEERYLITQLRLEGIIQAAMDAILTLDDGQCIVMFNHAAERMFGCSRADALGQPLDRFIPARFREAHRRHVEIFGGSGVTARKMGALGTVTGLKAGGEEFPVEASISQVAVEGKRFYTVILRDLTERRRMEEQLRRTERIAELGTVASGMAHEIGTPMNVILGRAEYLLDRVREEPVRKGLQTIIVQVERITRVMNQLLAFTRRKPPMRGPLDLKPVVENTVEMFHERLAKTHTSLELNLAPLCPAVWADADQISQVLINLIMNALHAMPEQGTLRIGLEPRTGHVALSVSDTGQGIPTEIVGRIFEPFFTTKEFGKGTGLGLTVVKGIVDEHQGSITVQSEPGKGTTFTILLPKASDGGNALSPA</sequence>
<keyword evidence="4 12" id="KW-0808">Transferase</keyword>
<evidence type="ECO:0000313" key="12">
    <source>
        <dbReference type="EMBL" id="SLM47288.1"/>
    </source>
</evidence>
<dbReference type="InterPro" id="IPR003661">
    <property type="entry name" value="HisK_dim/P_dom"/>
</dbReference>
<evidence type="ECO:0000313" key="13">
    <source>
        <dbReference type="Proteomes" id="UP000192042"/>
    </source>
</evidence>
<evidence type="ECO:0000256" key="9">
    <source>
        <dbReference type="SAM" id="Phobius"/>
    </source>
</evidence>
<evidence type="ECO:0000256" key="8">
    <source>
        <dbReference type="ARBA" id="ARBA00023012"/>
    </source>
</evidence>
<dbReference type="SMART" id="SM00091">
    <property type="entry name" value="PAS"/>
    <property type="match status" value="1"/>
</dbReference>
<evidence type="ECO:0000256" key="2">
    <source>
        <dbReference type="ARBA" id="ARBA00012438"/>
    </source>
</evidence>
<feature type="domain" description="Histidine kinase" evidence="10">
    <location>
        <begin position="308"/>
        <end position="516"/>
    </location>
</feature>
<keyword evidence="9" id="KW-0472">Membrane</keyword>
<dbReference type="SMART" id="SM00388">
    <property type="entry name" value="HisKA"/>
    <property type="match status" value="1"/>
</dbReference>
<keyword evidence="9" id="KW-1133">Transmembrane helix</keyword>
<evidence type="ECO:0000256" key="1">
    <source>
        <dbReference type="ARBA" id="ARBA00000085"/>
    </source>
</evidence>
<dbReference type="Gene3D" id="3.30.450.20">
    <property type="entry name" value="PAS domain"/>
    <property type="match status" value="1"/>
</dbReference>
<dbReference type="InterPro" id="IPR036097">
    <property type="entry name" value="HisK_dim/P_sf"/>
</dbReference>